<feature type="compositionally biased region" description="Low complexity" evidence="11">
    <location>
        <begin position="1480"/>
        <end position="1491"/>
    </location>
</feature>
<evidence type="ECO:0000256" key="9">
    <source>
        <dbReference type="ARBA" id="ARBA00023136"/>
    </source>
</evidence>
<keyword evidence="4" id="KW-0813">Transport</keyword>
<evidence type="ECO:0000256" key="4">
    <source>
        <dbReference type="ARBA" id="ARBA00022448"/>
    </source>
</evidence>
<evidence type="ECO:0000256" key="11">
    <source>
        <dbReference type="SAM" id="MobiDB-lite"/>
    </source>
</evidence>
<feature type="compositionally biased region" description="Basic residues" evidence="11">
    <location>
        <begin position="801"/>
        <end position="814"/>
    </location>
</feature>
<dbReference type="PANTHER" id="PTHR13673">
    <property type="entry name" value="ESOPHAGEAL CANCER ASSOCIATED PROTEIN"/>
    <property type="match status" value="1"/>
</dbReference>
<evidence type="ECO:0000256" key="1">
    <source>
        <dbReference type="ARBA" id="ARBA00004141"/>
    </source>
</evidence>
<keyword evidence="9 12" id="KW-0472">Membrane</keyword>
<dbReference type="PROSITE" id="PS50259">
    <property type="entry name" value="G_PROTEIN_RECEP_F3_4"/>
    <property type="match status" value="1"/>
</dbReference>
<evidence type="ECO:0000256" key="3">
    <source>
        <dbReference type="ARBA" id="ARBA00010704"/>
    </source>
</evidence>
<evidence type="ECO:0000313" key="15">
    <source>
        <dbReference type="Proteomes" id="UP001152622"/>
    </source>
</evidence>
<reference evidence="14" key="1">
    <citation type="journal article" date="2023" name="Science">
        <title>Genome structures resolve the early diversification of teleost fishes.</title>
        <authorList>
            <person name="Parey E."/>
            <person name="Louis A."/>
            <person name="Montfort J."/>
            <person name="Bouchez O."/>
            <person name="Roques C."/>
            <person name="Iampietro C."/>
            <person name="Lluch J."/>
            <person name="Castinel A."/>
            <person name="Donnadieu C."/>
            <person name="Desvignes T."/>
            <person name="Floi Bucao C."/>
            <person name="Jouanno E."/>
            <person name="Wen M."/>
            <person name="Mejri S."/>
            <person name="Dirks R."/>
            <person name="Jansen H."/>
            <person name="Henkel C."/>
            <person name="Chen W.J."/>
            <person name="Zahm M."/>
            <person name="Cabau C."/>
            <person name="Klopp C."/>
            <person name="Thompson A.W."/>
            <person name="Robinson-Rechavi M."/>
            <person name="Braasch I."/>
            <person name="Lecointre G."/>
            <person name="Bobe J."/>
            <person name="Postlethwait J.H."/>
            <person name="Berthelot C."/>
            <person name="Roest Crollius H."/>
            <person name="Guiguen Y."/>
        </authorList>
    </citation>
    <scope>NUCLEOTIDE SEQUENCE</scope>
    <source>
        <strain evidence="14">WJC10195</strain>
    </source>
</reference>
<feature type="compositionally biased region" description="Basic and acidic residues" evidence="11">
    <location>
        <begin position="782"/>
        <end position="792"/>
    </location>
</feature>
<dbReference type="Proteomes" id="UP001152622">
    <property type="component" value="Chromosome 4"/>
</dbReference>
<protein>
    <recommendedName>
        <fullName evidence="10">VPS35 endosomal protein-sorting factor-like</fullName>
    </recommendedName>
</protein>
<feature type="domain" description="G-protein coupled receptors family 3 profile" evidence="13">
    <location>
        <begin position="269"/>
        <end position="321"/>
    </location>
</feature>
<feature type="region of interest" description="Disordered" evidence="11">
    <location>
        <begin position="1515"/>
        <end position="1537"/>
    </location>
</feature>
<evidence type="ECO:0000256" key="12">
    <source>
        <dbReference type="SAM" id="Phobius"/>
    </source>
</evidence>
<dbReference type="PANTHER" id="PTHR13673:SF0">
    <property type="entry name" value="VPS35 ENDOSOMAL PROTEIN-SORTING FACTOR-LIKE"/>
    <property type="match status" value="1"/>
</dbReference>
<feature type="transmembrane region" description="Helical" evidence="12">
    <location>
        <begin position="330"/>
        <end position="351"/>
    </location>
</feature>
<dbReference type="InterPro" id="IPR028124">
    <property type="entry name" value="SMAP_dom"/>
</dbReference>
<dbReference type="InterPro" id="IPR029705">
    <property type="entry name" value="VPS35L"/>
</dbReference>
<feature type="transmembrane region" description="Helical" evidence="12">
    <location>
        <begin position="298"/>
        <end position="318"/>
    </location>
</feature>
<feature type="transmembrane region" description="Helical" evidence="12">
    <location>
        <begin position="225"/>
        <end position="252"/>
    </location>
</feature>
<dbReference type="GO" id="GO:0005768">
    <property type="term" value="C:endosome"/>
    <property type="evidence" value="ECO:0007669"/>
    <property type="project" value="UniProtKB-SubCell"/>
</dbReference>
<evidence type="ECO:0000256" key="6">
    <source>
        <dbReference type="ARBA" id="ARBA00022753"/>
    </source>
</evidence>
<dbReference type="GO" id="GO:0015031">
    <property type="term" value="P:protein transport"/>
    <property type="evidence" value="ECO:0007669"/>
    <property type="project" value="UniProtKB-KW"/>
</dbReference>
<keyword evidence="15" id="KW-1185">Reference proteome</keyword>
<evidence type="ECO:0000313" key="14">
    <source>
        <dbReference type="EMBL" id="KAJ8363095.1"/>
    </source>
</evidence>
<dbReference type="Pfam" id="PF15477">
    <property type="entry name" value="SMAP"/>
    <property type="match status" value="1"/>
</dbReference>
<accession>A0A9Q1J2C1</accession>
<evidence type="ECO:0000256" key="8">
    <source>
        <dbReference type="ARBA" id="ARBA00022989"/>
    </source>
</evidence>
<feature type="transmembrane region" description="Helical" evidence="12">
    <location>
        <begin position="164"/>
        <end position="186"/>
    </location>
</feature>
<feature type="compositionally biased region" description="Basic and acidic residues" evidence="11">
    <location>
        <begin position="1190"/>
        <end position="1214"/>
    </location>
</feature>
<dbReference type="InterPro" id="IPR017978">
    <property type="entry name" value="GPCR_3_C"/>
</dbReference>
<gene>
    <name evidence="14" type="ORF">SKAU_G00119260</name>
</gene>
<proteinExistence type="inferred from homology"/>
<feature type="transmembrane region" description="Helical" evidence="12">
    <location>
        <begin position="405"/>
        <end position="427"/>
    </location>
</feature>
<organism evidence="14 15">
    <name type="scientific">Synaphobranchus kaupii</name>
    <name type="common">Kaup's arrowtooth eel</name>
    <dbReference type="NCBI Taxonomy" id="118154"/>
    <lineage>
        <taxon>Eukaryota</taxon>
        <taxon>Metazoa</taxon>
        <taxon>Chordata</taxon>
        <taxon>Craniata</taxon>
        <taxon>Vertebrata</taxon>
        <taxon>Euteleostomi</taxon>
        <taxon>Actinopterygii</taxon>
        <taxon>Neopterygii</taxon>
        <taxon>Teleostei</taxon>
        <taxon>Anguilliformes</taxon>
        <taxon>Synaphobranchidae</taxon>
        <taxon>Synaphobranchus</taxon>
    </lineage>
</organism>
<keyword evidence="7" id="KW-0653">Protein transport</keyword>
<feature type="region of interest" description="Disordered" evidence="11">
    <location>
        <begin position="1039"/>
        <end position="1304"/>
    </location>
</feature>
<evidence type="ECO:0000256" key="10">
    <source>
        <dbReference type="ARBA" id="ARBA00023838"/>
    </source>
</evidence>
<feature type="compositionally biased region" description="Pro residues" evidence="11">
    <location>
        <begin position="1875"/>
        <end position="1887"/>
    </location>
</feature>
<feature type="region of interest" description="Disordered" evidence="11">
    <location>
        <begin position="1830"/>
        <end position="1909"/>
    </location>
</feature>
<feature type="compositionally biased region" description="Basic and acidic residues" evidence="11">
    <location>
        <begin position="1283"/>
        <end position="1304"/>
    </location>
</feature>
<dbReference type="OrthoDB" id="1734063at2759"/>
<feature type="region of interest" description="Disordered" evidence="11">
    <location>
        <begin position="1466"/>
        <end position="1498"/>
    </location>
</feature>
<feature type="compositionally biased region" description="Basic residues" evidence="11">
    <location>
        <begin position="1110"/>
        <end position="1120"/>
    </location>
</feature>
<dbReference type="GO" id="GO:0004930">
    <property type="term" value="F:G protein-coupled receptor activity"/>
    <property type="evidence" value="ECO:0007669"/>
    <property type="project" value="InterPro"/>
</dbReference>
<keyword evidence="6" id="KW-0967">Endosome</keyword>
<dbReference type="Pfam" id="PF00003">
    <property type="entry name" value="7tm_3"/>
    <property type="match status" value="1"/>
</dbReference>
<evidence type="ECO:0000256" key="5">
    <source>
        <dbReference type="ARBA" id="ARBA00022692"/>
    </source>
</evidence>
<keyword evidence="5 12" id="KW-0812">Transmembrane</keyword>
<name>A0A9Q1J2C1_SYNKA</name>
<feature type="compositionally biased region" description="Basic residues" evidence="11">
    <location>
        <begin position="964"/>
        <end position="975"/>
    </location>
</feature>
<comment type="caution">
    <text evidence="14">The sequence shown here is derived from an EMBL/GenBank/DDBJ whole genome shotgun (WGS) entry which is preliminary data.</text>
</comment>
<feature type="transmembrane region" description="Helical" evidence="12">
    <location>
        <begin position="371"/>
        <end position="393"/>
    </location>
</feature>
<evidence type="ECO:0000259" key="13">
    <source>
        <dbReference type="PROSITE" id="PS50259"/>
    </source>
</evidence>
<sequence>MIPCCIAVGRSSQVIPCVTRSIFIPSLRRNGRVHDLIYFRSFLIGRVRVLKSLIGCVRETGRQAVAVVARREGFYGNRAATAWPAGTRKSVVARAPVISELPKYGKLWEAPRLIKDIGANRVKNELSCAIQGLSIGFPLYAQPRPLIPVHTAQCDLLLPVPVRVCVTVSCQALLLMLFSVMLLPLLSLADLGSSQMDVTNSTAPPQGCGPGLSPSYTLMCDLERVWGVVLESVAGGGVLACLLLGAVLLVRLRRMAEPEKRSGAGPLLLLLAGLVGLFGLSFAFLIEQGEALCVVRRALWGVLFALCFSCLLVQGWRVQRLARQGRSHSGWVLAGLALALTAVQGIIAAEWILLTVAREGQPACLYLPLDFALACSYVVALLLAATVTAALGLCGKERRWRCNAVWLFVSCLASVLLWATWLGFYLYGNKALDHAHDWNEPVLGVALVAQGWVLLLFHAIPEAHLCLRPAPQPETPDYFDTSQAPPRLRETSFEEDLPLSHRPYMENHAFSFDEHSAALRPGYRNSNIGLRSSGVPFRSNVYQPTEMTVVLNGGTVISSSVNRCKYGPQTEQDGRGQAEPNAACNPLRPAQLHREATVVRMRRVKRHLRGCGGDLGEGCYYTFLGERLKKQAGEMPGLHRERRSWDWTDNLWRENGSAEDQESSLAQRVRDTACPSLRSFLRDIVPLSDRTLSHRQTLSVGGHAKGMAKSETGMAVTQEKKAKKKNKRVPNDGGQTETQAKSKKVQKKKSNTNAADITNGEDVSAVKAEVGVEVNKSKKKKKVEEASGERAQDPTSVTNGKSKKRKTEGKKKKKTNLDGVEPEPVPEVVINGREGKKPLKKGDGQKKVSSDAVSEEEEEEKTKKRKRKRKAPKGDSSGAEVENGGKKVNVPDDDCIEVQENGVEGTPNKKRKKTAVKKDAAFNEGDTEETGGKADKTKKKKKNLKAAAASAGKKRAGESEEQHSKKKSTTKKRKGNAVVSGEGAAEVRADADAKKAEVTEAKQGKGVRKNKKKAVTVEAGVGPDAGVCDGQNEEAVKTEGVLEKRKKKKKGTAPGAVASTDMDAGGEEAGNGVKTQKKKIKKEKEMITDEGVNGTKEDKEENKTREGQKKKGKLGKRKALVKVEEEEAAAEGLNGQESEGEPKKKKKKKKTDLVAGEEQSGTHTTAKRKKANERTEPPNGDKTKKKKTKKQVECVKEVDNEAEEKKGGAEEGERAVTPALNGRKGKKKKVRTNGGSPSEEEARAGVTGETDENNSPQKKNKKKKGQREDAEGTKKLRKRKKQSEKGEPEEEKKFSLVKGDPEEKVEVLFVSEKMGNRDEVTIDQARRHALQKDIDNESRPKVSDSSARLGQWSTAQFENGNQQQKFLRLMGGFKKGSQPMGSGEGRANMALGKEGQDILQGGLLAEFERAQGRVDFQNKGVGLGFTPPSNKKFSIDASARHSAELQGCRLETVPVEFGDYHPLKPITVTESKSRRGGRKGSTSSSSSSSSSVAPDPLSSLLDGTDPLSLFAAASASETPALSHGAGSGELGRKRKEKDEEAAVGLDFEPWSAKRGEILARFTTTEKLSINLFMGSDKGKAPSPGSAVSEKVRTRLEELDDLEEGSQREMLNLSQQDYVNRIEELNQSLKEAWASDQKVKALKIVIQCSKLLSDTAVIQFYPSKFVLITDILDTFGCLVYERIWSMCSDSRLLPDSFSADDVNDTAKETCLNWFFKIASIRELIPRLYVEAAILKCNRFLSQTGIQETLPRITAMIRGIGDPLVAVYARAYLCRVVAGGYISGSQHCAHRCYYFGGFARHSRVRNYEAELQGCRLETVPVEFGDYHPLKPITVTESKSRRGGRKGSTSSSSSSSSSVAPDPLQLPAGRQPIRCPSLPRPRPARPPPSRTEPALGAGEEAEGERRGGGGGLGLRTLVCQERRDLGQSLPAVGMDVQVLFVLCALCSHCWLAVRFREGSEPRVGRGLRRSATRLEELDDLEEGSQREMLNLSQQDYVNRIEELNQSLKEAWASDQKVKALKIVIQCSKLLSDTAVIQFYPSKFVLITDILDTFACLVYERIWSMCSDSRLLPDSFSADDVNDTAKETCLNWFFKIASIRELIPRLYVEAAILKCNRFLSQTGIQETLPRITAMIRGIGDPLVAVYARAYLCRVGMEVAPHLKDSLNKNFFDLLGSFRQIHGDSVQNQLVLQRVEIPVYLTLYSPAIHWILQCVSYRAPEALLTEMMERCKQIGNNALLLNSVMTVTRLGSPSTCCLGLWVAVWPVPTPPESERLPILNEAWKVITKVRSPQDYINCAEIWVEFTCRHFTKREVNTVLSDIIKHMTPDRAFEDAYPQLQSVIRKVLTYFHDFSVLFSMERFLPFLDMFQKDSVRVEVCRSIMEVFIKYQQEPTRDPVILNALLHVCKTMHDSVNALTLDDEKRSLALLINGFIRMVSFGRDFEQQLSFCVEARATFCNLEPVMVQLIHTVNQLAMETRRVMRGSHSRKTAAFVRACAAYSFITIPSLTSTFSRLNLYLLSGQVALANQCLSQADAFLKAAVSVLPEVPRSISVEGKLRSSESFLLDFINNFLSTLLVVPDHPEQGVLYLVRGLLNMVQDYTWEDNSDAKVRVYISALPLLTAMSQEGYLYSIPKVDSNETLYGGDPKFVAEINKLCETLIGQVLDHLKTLGRDEGVRRQGSLAFSLFGCLLAHGDLRNNRLNQLAVNLWNLSHKHGYCDTRTSVRTLEYIKHQGLQPYMSHFSEMAQRLSLQSRA</sequence>
<dbReference type="CDD" id="cd15278">
    <property type="entry name" value="7tmC_RAIG2_GPRC5B"/>
    <property type="match status" value="1"/>
</dbReference>
<dbReference type="EMBL" id="JAINUF010000004">
    <property type="protein sequence ID" value="KAJ8363095.1"/>
    <property type="molecule type" value="Genomic_DNA"/>
</dbReference>
<feature type="compositionally biased region" description="Basic and acidic residues" evidence="11">
    <location>
        <begin position="833"/>
        <end position="849"/>
    </location>
</feature>
<comment type="subcellular location">
    <subcellularLocation>
        <location evidence="2">Endosome</location>
    </subcellularLocation>
    <subcellularLocation>
        <location evidence="1">Membrane</location>
        <topology evidence="1">Multi-pass membrane protein</topology>
    </subcellularLocation>
</comment>
<evidence type="ECO:0000256" key="2">
    <source>
        <dbReference type="ARBA" id="ARBA00004177"/>
    </source>
</evidence>
<dbReference type="GO" id="GO:0016020">
    <property type="term" value="C:membrane"/>
    <property type="evidence" value="ECO:0007669"/>
    <property type="project" value="UniProtKB-SubCell"/>
</dbReference>
<feature type="transmembrane region" description="Helical" evidence="12">
    <location>
        <begin position="264"/>
        <end position="286"/>
    </location>
</feature>
<feature type="compositionally biased region" description="Basic and acidic residues" evidence="11">
    <location>
        <begin position="1095"/>
        <end position="1109"/>
    </location>
</feature>
<feature type="compositionally biased region" description="Low complexity" evidence="11">
    <location>
        <begin position="1844"/>
        <end position="1855"/>
    </location>
</feature>
<keyword evidence="8 12" id="KW-1133">Transmembrane helix</keyword>
<comment type="similarity">
    <text evidence="3">Belongs to the VPS35L family.</text>
</comment>
<feature type="compositionally biased region" description="Basic residues" evidence="11">
    <location>
        <begin position="741"/>
        <end position="750"/>
    </location>
</feature>
<feature type="compositionally biased region" description="Basic and acidic residues" evidence="11">
    <location>
        <begin position="1172"/>
        <end position="1182"/>
    </location>
</feature>
<dbReference type="GO" id="GO:0032456">
    <property type="term" value="P:endocytic recycling"/>
    <property type="evidence" value="ECO:0007669"/>
    <property type="project" value="InterPro"/>
</dbReference>
<evidence type="ECO:0000256" key="7">
    <source>
        <dbReference type="ARBA" id="ARBA00022927"/>
    </source>
</evidence>
<feature type="region of interest" description="Disordered" evidence="11">
    <location>
        <begin position="696"/>
        <end position="1013"/>
    </location>
</feature>
<feature type="compositionally biased region" description="Basic and acidic residues" evidence="11">
    <location>
        <begin position="985"/>
        <end position="1003"/>
    </location>
</feature>